<dbReference type="PROSITE" id="PS50112">
    <property type="entry name" value="PAS"/>
    <property type="match status" value="1"/>
</dbReference>
<dbReference type="Pfam" id="PF13185">
    <property type="entry name" value="GAF_2"/>
    <property type="match status" value="1"/>
</dbReference>
<accession>A0ABT8DLN8</accession>
<keyword evidence="1" id="KW-1133">Transmembrane helix</keyword>
<dbReference type="SUPFAM" id="SSF55785">
    <property type="entry name" value="PYP-like sensor domain (PAS domain)"/>
    <property type="match status" value="1"/>
</dbReference>
<dbReference type="Gene3D" id="3.30.450.20">
    <property type="entry name" value="PAS domain"/>
    <property type="match status" value="1"/>
</dbReference>
<dbReference type="InterPro" id="IPR003018">
    <property type="entry name" value="GAF"/>
</dbReference>
<keyword evidence="4" id="KW-1185">Reference proteome</keyword>
<dbReference type="CDD" id="cd00130">
    <property type="entry name" value="PAS"/>
    <property type="match status" value="1"/>
</dbReference>
<dbReference type="EMBL" id="JAUHHC010000001">
    <property type="protein sequence ID" value="MDN3919329.1"/>
    <property type="molecule type" value="Genomic_DNA"/>
</dbReference>
<feature type="transmembrane region" description="Helical" evidence="1">
    <location>
        <begin position="187"/>
        <end position="213"/>
    </location>
</feature>
<gene>
    <name evidence="3" type="ORF">QWJ38_03440</name>
</gene>
<dbReference type="Gene3D" id="3.30.450.40">
    <property type="match status" value="1"/>
</dbReference>
<dbReference type="InterPro" id="IPR024478">
    <property type="entry name" value="HlyB_4HB_MCP"/>
</dbReference>
<organism evidence="3 4">
    <name type="scientific">Roseateles violae</name>
    <dbReference type="NCBI Taxonomy" id="3058042"/>
    <lineage>
        <taxon>Bacteria</taxon>
        <taxon>Pseudomonadati</taxon>
        <taxon>Pseudomonadota</taxon>
        <taxon>Betaproteobacteria</taxon>
        <taxon>Burkholderiales</taxon>
        <taxon>Sphaerotilaceae</taxon>
        <taxon>Roseateles</taxon>
    </lineage>
</organism>
<evidence type="ECO:0000313" key="3">
    <source>
        <dbReference type="EMBL" id="MDN3919329.1"/>
    </source>
</evidence>
<dbReference type="InterPro" id="IPR000014">
    <property type="entry name" value="PAS"/>
</dbReference>
<proteinExistence type="predicted"/>
<dbReference type="Pfam" id="PF12729">
    <property type="entry name" value="4HB_MCP_1"/>
    <property type="match status" value="1"/>
</dbReference>
<dbReference type="Pfam" id="PF13426">
    <property type="entry name" value="PAS_9"/>
    <property type="match status" value="1"/>
</dbReference>
<dbReference type="SMART" id="SM00091">
    <property type="entry name" value="PAS"/>
    <property type="match status" value="1"/>
</dbReference>
<dbReference type="InterPro" id="IPR035965">
    <property type="entry name" value="PAS-like_dom_sf"/>
</dbReference>
<sequence length="528" mass="58087">MDLPKSFTLKTRLALLVGLVLLLMAATGLLTLLQLHGLSRSVDSLYQDRLRPMQQLRLVSKSFSVDLQSSAQRLADGRLSAVPARSELDAIERQVRAQWAAYKATFLVEAEQRLIARAEPLLATGLQRLAQLRELSERGDTEALRRFPALQLQPAAEAIANVIGELIEVQLDVGRREASAAREAFELALWLVLGLLLATLALALGLAASVAMLHRREQGSAEAARARLQRFYVALSQTSQLMVRAPASAQLLYEGLCRICVDSGGALLAAVVQSDGEQFERVAVHGPVERLMPGVPTRWQLDSAFAQASLSTEAVRSGRHALSNRVMDDAKLSQWRAGVIPPGVEAMAAFPLRRGGRVMGALTLLAGERDFFDAEMTALLDEMVDDVSFALDNLDREQARRQALREAEDGRALFQLLFNAAAVSCALTTLAEGRVVEVNETLCQRYGYSREELLGRRFGELRVGLGKLARERFYQLLQTEGRVRNFETEIRNRAGEPLRSLVNADVIDYRGEVCVLSSSIDISSMPRA</sequence>
<dbReference type="NCBIfam" id="TIGR00229">
    <property type="entry name" value="sensory_box"/>
    <property type="match status" value="1"/>
</dbReference>
<feature type="domain" description="PAS" evidence="2">
    <location>
        <begin position="431"/>
        <end position="456"/>
    </location>
</feature>
<evidence type="ECO:0000256" key="1">
    <source>
        <dbReference type="SAM" id="Phobius"/>
    </source>
</evidence>
<dbReference type="InterPro" id="IPR029016">
    <property type="entry name" value="GAF-like_dom_sf"/>
</dbReference>
<keyword evidence="1" id="KW-0472">Membrane</keyword>
<dbReference type="SUPFAM" id="SSF55781">
    <property type="entry name" value="GAF domain-like"/>
    <property type="match status" value="1"/>
</dbReference>
<evidence type="ECO:0000259" key="2">
    <source>
        <dbReference type="PROSITE" id="PS50112"/>
    </source>
</evidence>
<comment type="caution">
    <text evidence="3">The sequence shown here is derived from an EMBL/GenBank/DDBJ whole genome shotgun (WGS) entry which is preliminary data.</text>
</comment>
<dbReference type="Proteomes" id="UP001228044">
    <property type="component" value="Unassembled WGS sequence"/>
</dbReference>
<name>A0ABT8DLN8_9BURK</name>
<reference evidence="3 4" key="1">
    <citation type="submission" date="2023-06" db="EMBL/GenBank/DDBJ databases">
        <title>Pelomonas sp. PFR6 16S ribosomal RNA gene Genome sequencing and assembly.</title>
        <authorList>
            <person name="Woo H."/>
        </authorList>
    </citation>
    <scope>NUCLEOTIDE SEQUENCE [LARGE SCALE GENOMIC DNA]</scope>
    <source>
        <strain evidence="3 4">PFR6</strain>
    </source>
</reference>
<protein>
    <submittedName>
        <fullName evidence="3">MCP four helix bundle domain-containing protein</fullName>
    </submittedName>
</protein>
<keyword evidence="1" id="KW-0812">Transmembrane</keyword>
<dbReference type="RefSeq" id="WP_290357633.1">
    <property type="nucleotide sequence ID" value="NZ_JAUHHC010000001.1"/>
</dbReference>
<evidence type="ECO:0000313" key="4">
    <source>
        <dbReference type="Proteomes" id="UP001228044"/>
    </source>
</evidence>